<dbReference type="EMBL" id="JAODUP010000074">
    <property type="protein sequence ID" value="KAK2163811.1"/>
    <property type="molecule type" value="Genomic_DNA"/>
</dbReference>
<sequence length="77" mass="9105">CYKRLKTDESKQELRAIQKIVKFELRKLQTNAWDEWREKLWREKLSSVNSSGVSSEIRKLKGSTKPVPIRNSKEEAD</sequence>
<protein>
    <submittedName>
        <fullName evidence="2">Uncharacterized protein</fullName>
    </submittedName>
</protein>
<dbReference type="Proteomes" id="UP001208570">
    <property type="component" value="Unassembled WGS sequence"/>
</dbReference>
<gene>
    <name evidence="2" type="ORF">LSH36_74g14032</name>
</gene>
<evidence type="ECO:0000313" key="3">
    <source>
        <dbReference type="Proteomes" id="UP001208570"/>
    </source>
</evidence>
<organism evidence="2 3">
    <name type="scientific">Paralvinella palmiformis</name>
    <dbReference type="NCBI Taxonomy" id="53620"/>
    <lineage>
        <taxon>Eukaryota</taxon>
        <taxon>Metazoa</taxon>
        <taxon>Spiralia</taxon>
        <taxon>Lophotrochozoa</taxon>
        <taxon>Annelida</taxon>
        <taxon>Polychaeta</taxon>
        <taxon>Sedentaria</taxon>
        <taxon>Canalipalpata</taxon>
        <taxon>Terebellida</taxon>
        <taxon>Terebelliformia</taxon>
        <taxon>Alvinellidae</taxon>
        <taxon>Paralvinella</taxon>
    </lineage>
</organism>
<feature type="non-terminal residue" evidence="2">
    <location>
        <position position="1"/>
    </location>
</feature>
<reference evidence="2" key="1">
    <citation type="journal article" date="2023" name="Mol. Biol. Evol.">
        <title>Third-Generation Sequencing Reveals the Adaptive Role of the Epigenome in Three Deep-Sea Polychaetes.</title>
        <authorList>
            <person name="Perez M."/>
            <person name="Aroh O."/>
            <person name="Sun Y."/>
            <person name="Lan Y."/>
            <person name="Juniper S.K."/>
            <person name="Young C.R."/>
            <person name="Angers B."/>
            <person name="Qian P.Y."/>
        </authorList>
    </citation>
    <scope>NUCLEOTIDE SEQUENCE</scope>
    <source>
        <strain evidence="2">P08H-3</strain>
    </source>
</reference>
<evidence type="ECO:0000313" key="2">
    <source>
        <dbReference type="EMBL" id="KAK2163811.1"/>
    </source>
</evidence>
<feature type="region of interest" description="Disordered" evidence="1">
    <location>
        <begin position="48"/>
        <end position="77"/>
    </location>
</feature>
<proteinExistence type="predicted"/>
<name>A0AAD9ND37_9ANNE</name>
<dbReference type="AlphaFoldDB" id="A0AAD9ND37"/>
<keyword evidence="3" id="KW-1185">Reference proteome</keyword>
<comment type="caution">
    <text evidence="2">The sequence shown here is derived from an EMBL/GenBank/DDBJ whole genome shotgun (WGS) entry which is preliminary data.</text>
</comment>
<evidence type="ECO:0000256" key="1">
    <source>
        <dbReference type="SAM" id="MobiDB-lite"/>
    </source>
</evidence>
<accession>A0AAD9ND37</accession>